<keyword evidence="7" id="KW-0285">Flavoprotein</keyword>
<keyword evidence="10" id="KW-0274">FAD</keyword>
<evidence type="ECO:0000256" key="15">
    <source>
        <dbReference type="ARBA" id="ARBA00023014"/>
    </source>
</evidence>
<comment type="catalytic activity">
    <reaction evidence="16">
        <text>hydrogen sulfide + 3 NADP(+) + 3 H2O = sulfite + 3 NADPH + 4 H(+)</text>
        <dbReference type="Rhea" id="RHEA:13801"/>
        <dbReference type="ChEBI" id="CHEBI:15377"/>
        <dbReference type="ChEBI" id="CHEBI:15378"/>
        <dbReference type="ChEBI" id="CHEBI:17359"/>
        <dbReference type="ChEBI" id="CHEBI:29919"/>
        <dbReference type="ChEBI" id="CHEBI:57783"/>
        <dbReference type="ChEBI" id="CHEBI:58349"/>
        <dbReference type="EC" id="1.8.1.2"/>
    </reaction>
</comment>
<feature type="region of interest" description="Disordered" evidence="18">
    <location>
        <begin position="1"/>
        <end position="45"/>
    </location>
</feature>
<dbReference type="SUPFAM" id="SSF53323">
    <property type="entry name" value="Pyruvate-ferredoxin oxidoreductase, PFOR, domain III"/>
    <property type="match status" value="1"/>
</dbReference>
<dbReference type="FunFam" id="3.40.50.80:FF:000011">
    <property type="entry name" value="Sulfite reductase flavoprotein component"/>
    <property type="match status" value="1"/>
</dbReference>
<evidence type="ECO:0000256" key="5">
    <source>
        <dbReference type="ARBA" id="ARBA00022448"/>
    </source>
</evidence>
<dbReference type="InterPro" id="IPR033412">
    <property type="entry name" value="PFOR_II"/>
</dbReference>
<dbReference type="GO" id="GO:0050660">
    <property type="term" value="F:flavin adenine dinucleotide binding"/>
    <property type="evidence" value="ECO:0007669"/>
    <property type="project" value="TreeGrafter"/>
</dbReference>
<keyword evidence="13" id="KW-0560">Oxidoreductase</keyword>
<dbReference type="InterPro" id="IPR019752">
    <property type="entry name" value="Pyrv/ketoisovalerate_OxRed_cat"/>
</dbReference>
<comment type="cofactor">
    <cofactor evidence="1">
        <name>FMN</name>
        <dbReference type="ChEBI" id="CHEBI:58210"/>
    </cofactor>
</comment>
<keyword evidence="15" id="KW-0411">Iron-sulfur</keyword>
<dbReference type="PANTHER" id="PTHR19384:SF109">
    <property type="entry name" value="SULFITE REDUCTASE [NADPH] FLAVOPROTEIN COMPONENT"/>
    <property type="match status" value="1"/>
</dbReference>
<dbReference type="InterPro" id="IPR009014">
    <property type="entry name" value="Transketo_C/PFOR_II"/>
</dbReference>
<dbReference type="InterPro" id="IPR017938">
    <property type="entry name" value="Riboflavin_synthase-like_b-brl"/>
</dbReference>
<dbReference type="Pfam" id="PF01558">
    <property type="entry name" value="POR"/>
    <property type="match status" value="1"/>
</dbReference>
<comment type="pathway">
    <text evidence="3">Sulfur metabolism; hydrogen sulfide biosynthesis; hydrogen sulfide from sulfite (NADPH route): step 1/1.</text>
</comment>
<comment type="function">
    <text evidence="17">This enzyme catalyzes the 6-electron reduction of sulfite to sulfide. This is one of several activities required for the biosynthesis of L-cysteine from sulfate.</text>
</comment>
<dbReference type="Gene3D" id="1.20.990.10">
    <property type="entry name" value="NADPH-cytochrome p450 Reductase, Chain A, domain 3"/>
    <property type="match status" value="1"/>
</dbReference>
<evidence type="ECO:0000256" key="17">
    <source>
        <dbReference type="ARBA" id="ARBA00059320"/>
    </source>
</evidence>
<sequence length="1106" mass="121954">MGDAMDLDVSPSTGRKRKADGILPEPKRAAQEPVDGEVLDSTWNAEDESSSFRKFTSKSSSLPFGQPIEFSSISGPTYVTAQTLVQQVAYALSDKIFSYSPESFDLDVAVKNWSAQKTANTHGYTTQVAPMQTRSGAGSIALGYMFSKDFDLAKRHIPQSLLASSSSLHSLRSSLDQLSLLYSVANPFVAHVAAVDYAPAGGLVTDYATAFTFAEELGLGLVSSSSAYEAQHMSLFATILATVLPTIHIYDGINVGRDTLRVTDILSQAGLETTYTKVLKAISKLGKKADAETKAIRLLKAFNNELGTAYDLFEYSGHNAAETVLVVFGSVEASLAKQVAEKLSAEGHKVGVINVRVYRPFSEEAFLGALPPSVKTTAVLGQVFDSTAMADKSTHSNLYEDVLAAAVFSENFDTPLTITDHKYARAETFTPTSITSIFRSLTSKTADDSSPIELLNVSQVEQYTFWDVEDSAAGTAPSAISKLLSLDSTNHLFSNQTHDNFVQGGIVRTDIRSSKKTIEAYYPIEEADVAYVGEEKLLKEIDIAKNVTKGGKLIIRLPGTKDEDLEKKLSIAVRNDIKFKEIQLFVLDPTLSAAVEKDSAAEILLSELAFVRVARPELLSTGLEKLAALNGNTELLNEVVADLEKALRSIEIPETWAEVEVNAEVVELRRTTKSTSFTGFEKEDVEPPALLRDWKSAAKGLIFKEAYGTKSALRPDLSVKTYEITVQENRRLTPLTYDRNIFHIEFDLGASGLTYNIGEALGIHAENNVEEVKQFMEWYGLNGEDVVEVPSREDPSVLDTRTVFQSLVQNIDIFGKPPKRFYEALAEFASDEKEKKELLTLGGPEGTNEFKRRAEVDTITFADILLEFKSAHPSFHDIVRIVSPMKRREYSIASSQMVGPTTVALMIVVVNWVDPKGRDRFGQATRYLSQLPIGAKVTASVKPSVMKLPAKDSAPLIMAGLGTGLAPFRAFVQYRAMQKAQGKEIGSILLYMGSRHQREEYLYGEEWEAYQDAGVITLLGRAFSRDQPQKIYIQDRMRQTINDIIKAYIKEEGAFYLCGPTWPVPDVTEVLEEAIAIEAKTAGKKVDPRKEIERLKEDLRYVLEVY</sequence>
<dbReference type="InterPro" id="IPR001709">
    <property type="entry name" value="Flavoprot_Pyr_Nucl_cyt_Rdtase"/>
</dbReference>
<dbReference type="GO" id="GO:0046872">
    <property type="term" value="F:metal ion binding"/>
    <property type="evidence" value="ECO:0007669"/>
    <property type="project" value="UniProtKB-KW"/>
</dbReference>
<dbReference type="EC" id="1.8.1.2" evidence="4"/>
<evidence type="ECO:0000256" key="10">
    <source>
        <dbReference type="ARBA" id="ARBA00022827"/>
    </source>
</evidence>
<dbReference type="FunFam" id="1.20.990.10:FF:000010">
    <property type="entry name" value="Sulfite reductase [NADPH] flavoprotein component"/>
    <property type="match status" value="1"/>
</dbReference>
<keyword evidence="21" id="KW-1185">Reference proteome</keyword>
<keyword evidence="12" id="KW-0249">Electron transport</keyword>
<dbReference type="Gene3D" id="3.40.50.80">
    <property type="entry name" value="Nucleotide-binding domain of ferredoxin-NADP reductase (FNR) module"/>
    <property type="match status" value="1"/>
</dbReference>
<evidence type="ECO:0000256" key="8">
    <source>
        <dbReference type="ARBA" id="ARBA00022643"/>
    </source>
</evidence>
<feature type="domain" description="FAD-binding FR-type" evidence="19">
    <location>
        <begin position="719"/>
        <end position="950"/>
    </location>
</feature>
<dbReference type="SUPFAM" id="SSF52922">
    <property type="entry name" value="TK C-terminal domain-like"/>
    <property type="match status" value="1"/>
</dbReference>
<dbReference type="PRINTS" id="PR00371">
    <property type="entry name" value="FPNCR"/>
</dbReference>
<keyword evidence="11" id="KW-0521">NADP</keyword>
<dbReference type="Gene3D" id="3.40.50.970">
    <property type="match status" value="1"/>
</dbReference>
<accession>A0A8H4RX75</accession>
<dbReference type="InterPro" id="IPR017927">
    <property type="entry name" value="FAD-bd_FR_type"/>
</dbReference>
<reference evidence="20 21" key="1">
    <citation type="submission" date="2020-03" db="EMBL/GenBank/DDBJ databases">
        <title>Draft Genome Sequence of Cudoniella acicularis.</title>
        <authorList>
            <person name="Buettner E."/>
            <person name="Kellner H."/>
        </authorList>
    </citation>
    <scope>NUCLEOTIDE SEQUENCE [LARGE SCALE GENOMIC DNA]</scope>
    <source>
        <strain evidence="20 21">DSM 108380</strain>
    </source>
</reference>
<dbReference type="EMBL" id="JAAMPI010000015">
    <property type="protein sequence ID" value="KAF4637667.1"/>
    <property type="molecule type" value="Genomic_DNA"/>
</dbReference>
<keyword evidence="14" id="KW-0408">Iron</keyword>
<dbReference type="SUPFAM" id="SSF63380">
    <property type="entry name" value="Riboflavin synthase domain-like"/>
    <property type="match status" value="1"/>
</dbReference>
<evidence type="ECO:0000256" key="7">
    <source>
        <dbReference type="ARBA" id="ARBA00022630"/>
    </source>
</evidence>
<dbReference type="Pfam" id="PF00667">
    <property type="entry name" value="FAD_binding_1"/>
    <property type="match status" value="1"/>
</dbReference>
<dbReference type="AlphaFoldDB" id="A0A8H4RX75"/>
<dbReference type="SUPFAM" id="SSF52343">
    <property type="entry name" value="Ferredoxin reductase-like, C-terminal NADP-linked domain"/>
    <property type="match status" value="1"/>
</dbReference>
<keyword evidence="6" id="KW-0004">4Fe-4S</keyword>
<dbReference type="InterPro" id="IPR023173">
    <property type="entry name" value="NADPH_Cyt_P450_Rdtase_alpha"/>
</dbReference>
<evidence type="ECO:0000256" key="18">
    <source>
        <dbReference type="SAM" id="MobiDB-lite"/>
    </source>
</evidence>
<evidence type="ECO:0000256" key="9">
    <source>
        <dbReference type="ARBA" id="ARBA00022723"/>
    </source>
</evidence>
<gene>
    <name evidence="20" type="ORF">G7Y89_g422</name>
</gene>
<name>A0A8H4RX75_9HELO</name>
<dbReference type="GO" id="GO:0004783">
    <property type="term" value="F:sulfite reductase (NADPH) activity"/>
    <property type="evidence" value="ECO:0007669"/>
    <property type="project" value="UniProtKB-EC"/>
</dbReference>
<dbReference type="Gene3D" id="2.40.30.10">
    <property type="entry name" value="Translation factors"/>
    <property type="match status" value="1"/>
</dbReference>
<keyword evidence="5" id="KW-0813">Transport</keyword>
<dbReference type="GO" id="GO:0010181">
    <property type="term" value="F:FMN binding"/>
    <property type="evidence" value="ECO:0007669"/>
    <property type="project" value="TreeGrafter"/>
</dbReference>
<dbReference type="PANTHER" id="PTHR19384">
    <property type="entry name" value="NITRIC OXIDE SYNTHASE-RELATED"/>
    <property type="match status" value="1"/>
</dbReference>
<evidence type="ECO:0000256" key="1">
    <source>
        <dbReference type="ARBA" id="ARBA00001917"/>
    </source>
</evidence>
<dbReference type="GO" id="GO:0016903">
    <property type="term" value="F:oxidoreductase activity, acting on the aldehyde or oxo group of donors"/>
    <property type="evidence" value="ECO:0007669"/>
    <property type="project" value="InterPro"/>
</dbReference>
<dbReference type="PROSITE" id="PS51384">
    <property type="entry name" value="FAD_FR"/>
    <property type="match status" value="1"/>
</dbReference>
<protein>
    <recommendedName>
        <fullName evidence="4">assimilatory sulfite reductase (NADPH)</fullName>
        <ecNumber evidence="4">1.8.1.2</ecNumber>
    </recommendedName>
</protein>
<evidence type="ECO:0000256" key="14">
    <source>
        <dbReference type="ARBA" id="ARBA00023004"/>
    </source>
</evidence>
<dbReference type="InterPro" id="IPR039261">
    <property type="entry name" value="FNR_nucleotide-bd"/>
</dbReference>
<comment type="cofactor">
    <cofactor evidence="2">
        <name>FAD</name>
        <dbReference type="ChEBI" id="CHEBI:57692"/>
    </cofactor>
</comment>
<dbReference type="GO" id="GO:0005829">
    <property type="term" value="C:cytosol"/>
    <property type="evidence" value="ECO:0007669"/>
    <property type="project" value="TreeGrafter"/>
</dbReference>
<dbReference type="Proteomes" id="UP000566819">
    <property type="component" value="Unassembled WGS sequence"/>
</dbReference>
<dbReference type="InterPro" id="IPR003097">
    <property type="entry name" value="CysJ-like_FAD-binding"/>
</dbReference>
<dbReference type="Pfam" id="PF00175">
    <property type="entry name" value="NAD_binding_1"/>
    <property type="match status" value="1"/>
</dbReference>
<evidence type="ECO:0000256" key="11">
    <source>
        <dbReference type="ARBA" id="ARBA00022857"/>
    </source>
</evidence>
<proteinExistence type="predicted"/>
<dbReference type="InterPro" id="IPR002869">
    <property type="entry name" value="Pyrv_flavodox_OxRed_cen"/>
</dbReference>
<evidence type="ECO:0000256" key="4">
    <source>
        <dbReference type="ARBA" id="ARBA00012604"/>
    </source>
</evidence>
<dbReference type="InterPro" id="IPR001433">
    <property type="entry name" value="OxRdtase_FAD/NAD-bd"/>
</dbReference>
<evidence type="ECO:0000256" key="12">
    <source>
        <dbReference type="ARBA" id="ARBA00022982"/>
    </source>
</evidence>
<dbReference type="FunFam" id="3.40.50.970:FF:000052">
    <property type="entry name" value="Sulfite reductase [NADPH] flavoprotein component"/>
    <property type="match status" value="1"/>
</dbReference>
<evidence type="ECO:0000256" key="3">
    <source>
        <dbReference type="ARBA" id="ARBA00004774"/>
    </source>
</evidence>
<dbReference type="Gene3D" id="3.40.920.10">
    <property type="entry name" value="Pyruvate-ferredoxin oxidoreductase, PFOR, domain III"/>
    <property type="match status" value="1"/>
</dbReference>
<dbReference type="Pfam" id="PF17147">
    <property type="entry name" value="PFOR_II"/>
    <property type="match status" value="1"/>
</dbReference>
<keyword evidence="8" id="KW-0288">FMN</keyword>
<dbReference type="CDD" id="cd06207">
    <property type="entry name" value="CyPoR_like"/>
    <property type="match status" value="1"/>
</dbReference>
<organism evidence="20 21">
    <name type="scientific">Cudoniella acicularis</name>
    <dbReference type="NCBI Taxonomy" id="354080"/>
    <lineage>
        <taxon>Eukaryota</taxon>
        <taxon>Fungi</taxon>
        <taxon>Dikarya</taxon>
        <taxon>Ascomycota</taxon>
        <taxon>Pezizomycotina</taxon>
        <taxon>Leotiomycetes</taxon>
        <taxon>Helotiales</taxon>
        <taxon>Tricladiaceae</taxon>
        <taxon>Cudoniella</taxon>
    </lineage>
</organism>
<evidence type="ECO:0000256" key="16">
    <source>
        <dbReference type="ARBA" id="ARBA00052219"/>
    </source>
</evidence>
<evidence type="ECO:0000256" key="13">
    <source>
        <dbReference type="ARBA" id="ARBA00023002"/>
    </source>
</evidence>
<dbReference type="GO" id="GO:0051539">
    <property type="term" value="F:4 iron, 4 sulfur cluster binding"/>
    <property type="evidence" value="ECO:0007669"/>
    <property type="project" value="UniProtKB-KW"/>
</dbReference>
<dbReference type="FunFam" id="3.40.50.920:FF:000007">
    <property type="entry name" value="Pyruvate:ferredoxin (Flavodoxin) oxidoreductase"/>
    <property type="match status" value="1"/>
</dbReference>
<keyword evidence="9" id="KW-0479">Metal-binding</keyword>
<comment type="caution">
    <text evidence="20">The sequence shown here is derived from an EMBL/GenBank/DDBJ whole genome shotgun (WGS) entry which is preliminary data.</text>
</comment>
<evidence type="ECO:0000256" key="2">
    <source>
        <dbReference type="ARBA" id="ARBA00001974"/>
    </source>
</evidence>
<evidence type="ECO:0000313" key="20">
    <source>
        <dbReference type="EMBL" id="KAF4637667.1"/>
    </source>
</evidence>
<evidence type="ECO:0000259" key="19">
    <source>
        <dbReference type="PROSITE" id="PS51384"/>
    </source>
</evidence>
<evidence type="ECO:0000256" key="6">
    <source>
        <dbReference type="ARBA" id="ARBA00022485"/>
    </source>
</evidence>
<evidence type="ECO:0000313" key="21">
    <source>
        <dbReference type="Proteomes" id="UP000566819"/>
    </source>
</evidence>
<dbReference type="OrthoDB" id="1856718at2759"/>